<keyword evidence="3" id="KW-1185">Reference proteome</keyword>
<feature type="region of interest" description="Disordered" evidence="1">
    <location>
        <begin position="91"/>
        <end position="145"/>
    </location>
</feature>
<dbReference type="EMBL" id="WSZM01000234">
    <property type="protein sequence ID" value="KAF4037755.1"/>
    <property type="molecule type" value="Genomic_DNA"/>
</dbReference>
<comment type="caution">
    <text evidence="2">The sequence shown here is derived from an EMBL/GenBank/DDBJ whole genome shotgun (WGS) entry which is preliminary data.</text>
</comment>
<protein>
    <submittedName>
        <fullName evidence="2">Uncharacterized protein</fullName>
    </submittedName>
</protein>
<sequence length="579" mass="65019">METLNERVLAHVPTQQLHQSYNAVLQEEIASVSAAVSDVVTAFSKLEEVRDAIAKLEQGHDSTGGRRASLIAALANTLMLQRELQHKTNDLGSGLTVNALGNKRKRDENDEQVSEMETRTNDKEERAPQTVTVPSSPNNNGRLERNVTQQVMTNKRESAMDSNVKFSSTFESKIHNENGDEVEGSEAAWKALMRNAAEDKETSSEKQNPVIEKKTPSNQPKIAASKTAGRLKSIMDDMNKLSAKDRAFVIPDMLIALKRSVEEDITGSSRFQVAHALKILVRWRASECEEQSKHLELYRDYAAAVESFVHRLPQSKEQQELKRCLSALVSAVKNLGKFSKPRLDTAMPGRAPALFSKLVGSMSGLPPAQRERRLLEVLVAFKKRAACEVQDTPTQSVLKPLNTVSKWLCENSQRPRQLLIYRMLFDATRRVVNRIPEPTRHLVAELVERMTTSVIEPSGVQTRKYLKEICHRSAKTFAEMKKWRGKPVPDAEINKLFDAVEALVNHVAVGWDPSRDPFVNICVNELRTMPKRMTGEVFLKKALQRRLHKLAIVPVQTPKAGQKRAEKKKKTKNSSGVTK</sequence>
<evidence type="ECO:0000313" key="2">
    <source>
        <dbReference type="EMBL" id="KAF4037755.1"/>
    </source>
</evidence>
<feature type="compositionally biased region" description="Basic and acidic residues" evidence="1">
    <location>
        <begin position="116"/>
        <end position="127"/>
    </location>
</feature>
<evidence type="ECO:0000313" key="3">
    <source>
        <dbReference type="Proteomes" id="UP000602510"/>
    </source>
</evidence>
<dbReference type="Proteomes" id="UP000602510">
    <property type="component" value="Unassembled WGS sequence"/>
</dbReference>
<feature type="region of interest" description="Disordered" evidence="1">
    <location>
        <begin position="195"/>
        <end position="226"/>
    </location>
</feature>
<dbReference type="AlphaFoldDB" id="A0A833T287"/>
<feature type="region of interest" description="Disordered" evidence="1">
    <location>
        <begin position="554"/>
        <end position="579"/>
    </location>
</feature>
<feature type="compositionally biased region" description="Polar residues" evidence="1">
    <location>
        <begin position="129"/>
        <end position="145"/>
    </location>
</feature>
<accession>A0A833T287</accession>
<gene>
    <name evidence="2" type="ORF">GN244_ATG10203</name>
</gene>
<name>A0A833T287_PHYIN</name>
<proteinExistence type="predicted"/>
<reference evidence="2" key="1">
    <citation type="submission" date="2020-04" db="EMBL/GenBank/DDBJ databases">
        <title>Hybrid Assembly of Korean Phytophthora infestans isolates.</title>
        <authorList>
            <person name="Prokchorchik M."/>
            <person name="Lee Y."/>
            <person name="Seo J."/>
            <person name="Cho J.-H."/>
            <person name="Park Y.-E."/>
            <person name="Jang D.-C."/>
            <person name="Im J.-S."/>
            <person name="Choi J.-G."/>
            <person name="Park H.-J."/>
            <person name="Lee G.-B."/>
            <person name="Lee Y.-G."/>
            <person name="Hong S.-Y."/>
            <person name="Cho K."/>
            <person name="Sohn K.H."/>
        </authorList>
    </citation>
    <scope>NUCLEOTIDE SEQUENCE</scope>
    <source>
        <strain evidence="2">KR_1_A1</strain>
    </source>
</reference>
<organism evidence="2 3">
    <name type="scientific">Phytophthora infestans</name>
    <name type="common">Potato late blight agent</name>
    <name type="synonym">Botrytis infestans</name>
    <dbReference type="NCBI Taxonomy" id="4787"/>
    <lineage>
        <taxon>Eukaryota</taxon>
        <taxon>Sar</taxon>
        <taxon>Stramenopiles</taxon>
        <taxon>Oomycota</taxon>
        <taxon>Peronosporomycetes</taxon>
        <taxon>Peronosporales</taxon>
        <taxon>Peronosporaceae</taxon>
        <taxon>Phytophthora</taxon>
    </lineage>
</organism>
<feature type="compositionally biased region" description="Basic residues" evidence="1">
    <location>
        <begin position="561"/>
        <end position="572"/>
    </location>
</feature>
<evidence type="ECO:0000256" key="1">
    <source>
        <dbReference type="SAM" id="MobiDB-lite"/>
    </source>
</evidence>